<evidence type="ECO:0000256" key="1">
    <source>
        <dbReference type="SAM" id="Phobius"/>
    </source>
</evidence>
<dbReference type="KEGG" id="yel:LC20_06360"/>
<keyword evidence="1" id="KW-0472">Membrane</keyword>
<feature type="transmembrane region" description="Helical" evidence="1">
    <location>
        <begin position="7"/>
        <end position="25"/>
    </location>
</feature>
<sequence>MQRISLVIFSAAYGLATVLQLALFSVDKQGVMIKIIIVRIVFIFNSGQMLKSKYSLQFHFYN</sequence>
<dbReference type="EMBL" id="CP007448">
    <property type="protein sequence ID" value="ATX62678.1"/>
    <property type="molecule type" value="Genomic_DNA"/>
</dbReference>
<reference evidence="2 3" key="1">
    <citation type="submission" date="2017-11" db="EMBL/GenBank/DDBJ databases">
        <title>The complete genome sequence and comparative genome analysis of Yersinia enterocolitica strain LC20.</title>
        <authorList>
            <person name="Shi G."/>
            <person name="Su M."/>
            <person name="Liang J."/>
            <person name="Gu W."/>
            <person name="Xiao Y."/>
            <person name="Zhang Z."/>
            <person name="Qiu H."/>
            <person name="Duan R."/>
            <person name="Zhang Z."/>
            <person name="Li Y."/>
            <person name="Zhang X."/>
            <person name="Ling Y."/>
            <person name="Song L."/>
            <person name="Chen M."/>
            <person name="Zhao Y."/>
            <person name="Wu J."/>
            <person name="Jing H."/>
            <person name="Xiao J."/>
            <person name="Wang X."/>
        </authorList>
    </citation>
    <scope>NUCLEOTIDE SEQUENCE [LARGE SCALE GENOMIC DNA]</scope>
    <source>
        <strain evidence="2 3">LC20</strain>
    </source>
</reference>
<keyword evidence="1" id="KW-0812">Transmembrane</keyword>
<dbReference type="AlphaFoldDB" id="A0A7U5PGG9"/>
<gene>
    <name evidence="2" type="ORF">LC20_06360</name>
</gene>
<dbReference type="Proteomes" id="UP000230961">
    <property type="component" value="Chromosome"/>
</dbReference>
<keyword evidence="1" id="KW-1133">Transmembrane helix</keyword>
<organism evidence="2 3">
    <name type="scientific">Yersinia enterocolitica LC20</name>
    <dbReference type="NCBI Taxonomy" id="1443113"/>
    <lineage>
        <taxon>Bacteria</taxon>
        <taxon>Pseudomonadati</taxon>
        <taxon>Pseudomonadota</taxon>
        <taxon>Gammaproteobacteria</taxon>
        <taxon>Enterobacterales</taxon>
        <taxon>Yersiniaceae</taxon>
        <taxon>Yersinia</taxon>
    </lineage>
</organism>
<evidence type="ECO:0000313" key="3">
    <source>
        <dbReference type="Proteomes" id="UP000230961"/>
    </source>
</evidence>
<proteinExistence type="predicted"/>
<evidence type="ECO:0000313" key="2">
    <source>
        <dbReference type="EMBL" id="ATX62678.1"/>
    </source>
</evidence>
<accession>A0A7U5PGG9</accession>
<protein>
    <submittedName>
        <fullName evidence="2">Uncharacterized protein</fullName>
    </submittedName>
</protein>
<name>A0A7U5PGG9_YEREN</name>